<name>A0A4S3M7K7_9RHOB</name>
<dbReference type="InterPro" id="IPR009057">
    <property type="entry name" value="Homeodomain-like_sf"/>
</dbReference>
<dbReference type="EMBL" id="SSMD01000005">
    <property type="protein sequence ID" value="THD73348.1"/>
    <property type="molecule type" value="Genomic_DNA"/>
</dbReference>
<accession>A0A4S3M7K7</accession>
<dbReference type="InterPro" id="IPR050109">
    <property type="entry name" value="HTH-type_TetR-like_transc_reg"/>
</dbReference>
<dbReference type="SUPFAM" id="SSF46689">
    <property type="entry name" value="Homeodomain-like"/>
    <property type="match status" value="1"/>
</dbReference>
<comment type="caution">
    <text evidence="6">The sequence shown here is derived from an EMBL/GenBank/DDBJ whole genome shotgun (WGS) entry which is preliminary data.</text>
</comment>
<dbReference type="PANTHER" id="PTHR30055:SF234">
    <property type="entry name" value="HTH-TYPE TRANSCRIPTIONAL REGULATOR BETI"/>
    <property type="match status" value="1"/>
</dbReference>
<dbReference type="PANTHER" id="PTHR30055">
    <property type="entry name" value="HTH-TYPE TRANSCRIPTIONAL REGULATOR RUTR"/>
    <property type="match status" value="1"/>
</dbReference>
<proteinExistence type="predicted"/>
<feature type="domain" description="HTH tetR-type" evidence="5">
    <location>
        <begin position="12"/>
        <end position="72"/>
    </location>
</feature>
<keyword evidence="3" id="KW-0804">Transcription</keyword>
<dbReference type="Proteomes" id="UP000306113">
    <property type="component" value="Unassembled WGS sequence"/>
</dbReference>
<dbReference type="OrthoDB" id="9802802at2"/>
<dbReference type="Gene3D" id="1.10.10.60">
    <property type="entry name" value="Homeodomain-like"/>
    <property type="match status" value="1"/>
</dbReference>
<dbReference type="RefSeq" id="WP_136339477.1">
    <property type="nucleotide sequence ID" value="NZ_SSMD01000005.1"/>
</dbReference>
<dbReference type="Pfam" id="PF00440">
    <property type="entry name" value="TetR_N"/>
    <property type="match status" value="1"/>
</dbReference>
<dbReference type="AlphaFoldDB" id="A0A4S3M7K7"/>
<protein>
    <submittedName>
        <fullName evidence="6">TetR/AcrR family transcriptional regulator</fullName>
    </submittedName>
</protein>
<evidence type="ECO:0000256" key="2">
    <source>
        <dbReference type="ARBA" id="ARBA00023125"/>
    </source>
</evidence>
<organism evidence="6 7">
    <name type="scientific">Thalassobius vesicularis</name>
    <dbReference type="NCBI Taxonomy" id="1294297"/>
    <lineage>
        <taxon>Bacteria</taxon>
        <taxon>Pseudomonadati</taxon>
        <taxon>Pseudomonadota</taxon>
        <taxon>Alphaproteobacteria</taxon>
        <taxon>Rhodobacterales</taxon>
        <taxon>Roseobacteraceae</taxon>
        <taxon>Thalassovita</taxon>
    </lineage>
</organism>
<evidence type="ECO:0000313" key="6">
    <source>
        <dbReference type="EMBL" id="THD73348.1"/>
    </source>
</evidence>
<evidence type="ECO:0000256" key="4">
    <source>
        <dbReference type="PROSITE-ProRule" id="PRU00335"/>
    </source>
</evidence>
<dbReference type="PRINTS" id="PR00455">
    <property type="entry name" value="HTHTETR"/>
</dbReference>
<sequence>MQEIAAKIPGTDAKQQAILAAAFEAFRLYGFRRTSMEDIARGAGMSRASLYLHYRNKEDIFRSLAQGYYDMAAAQVSEVLALDLSPAEALERAFHTQAGPVFEALLSSPHGQELLDTKYAHTEDIIAAGEARLAEIYADWLARAERAGRVNLSGLGGEALPVARTMLSALHGVKASLPGVSEYKASISRLALMFARALAG</sequence>
<reference evidence="6 7" key="1">
    <citation type="submission" date="2019-04" db="EMBL/GenBank/DDBJ databases">
        <title>Draft genome sequence of Youngimonas vesicularis.</title>
        <authorList>
            <person name="Hameed A."/>
        </authorList>
    </citation>
    <scope>NUCLEOTIDE SEQUENCE [LARGE SCALE GENOMIC DNA]</scope>
    <source>
        <strain evidence="6 7">CC-AMW-E</strain>
    </source>
</reference>
<dbReference type="GO" id="GO:0003700">
    <property type="term" value="F:DNA-binding transcription factor activity"/>
    <property type="evidence" value="ECO:0007669"/>
    <property type="project" value="TreeGrafter"/>
</dbReference>
<evidence type="ECO:0000256" key="1">
    <source>
        <dbReference type="ARBA" id="ARBA00023015"/>
    </source>
</evidence>
<evidence type="ECO:0000256" key="3">
    <source>
        <dbReference type="ARBA" id="ARBA00023163"/>
    </source>
</evidence>
<feature type="DNA-binding region" description="H-T-H motif" evidence="4">
    <location>
        <begin position="35"/>
        <end position="54"/>
    </location>
</feature>
<dbReference type="PROSITE" id="PS50977">
    <property type="entry name" value="HTH_TETR_2"/>
    <property type="match status" value="1"/>
</dbReference>
<keyword evidence="1" id="KW-0805">Transcription regulation</keyword>
<keyword evidence="7" id="KW-1185">Reference proteome</keyword>
<dbReference type="InterPro" id="IPR001647">
    <property type="entry name" value="HTH_TetR"/>
</dbReference>
<evidence type="ECO:0000313" key="7">
    <source>
        <dbReference type="Proteomes" id="UP000306113"/>
    </source>
</evidence>
<dbReference type="Gene3D" id="1.10.357.10">
    <property type="entry name" value="Tetracycline Repressor, domain 2"/>
    <property type="match status" value="1"/>
</dbReference>
<evidence type="ECO:0000259" key="5">
    <source>
        <dbReference type="PROSITE" id="PS50977"/>
    </source>
</evidence>
<gene>
    <name evidence="6" type="ORF">E7681_11665</name>
</gene>
<keyword evidence="2 4" id="KW-0238">DNA-binding</keyword>
<dbReference type="GO" id="GO:0000976">
    <property type="term" value="F:transcription cis-regulatory region binding"/>
    <property type="evidence" value="ECO:0007669"/>
    <property type="project" value="TreeGrafter"/>
</dbReference>